<feature type="region of interest" description="Disordered" evidence="1">
    <location>
        <begin position="52"/>
        <end position="81"/>
    </location>
</feature>
<name>A0ABW6AWD1_9BACT</name>
<dbReference type="Proteomes" id="UP001597512">
    <property type="component" value="Unassembled WGS sequence"/>
</dbReference>
<dbReference type="RefSeq" id="WP_381509212.1">
    <property type="nucleotide sequence ID" value="NZ_JBHUOM010000061.1"/>
</dbReference>
<organism evidence="2 3">
    <name type="scientific">Spirosoma flavum</name>
    <dbReference type="NCBI Taxonomy" id="2048557"/>
    <lineage>
        <taxon>Bacteria</taxon>
        <taxon>Pseudomonadati</taxon>
        <taxon>Bacteroidota</taxon>
        <taxon>Cytophagia</taxon>
        <taxon>Cytophagales</taxon>
        <taxon>Cytophagaceae</taxon>
        <taxon>Spirosoma</taxon>
    </lineage>
</organism>
<feature type="non-terminal residue" evidence="2">
    <location>
        <position position="1"/>
    </location>
</feature>
<sequence length="131" mass="14969">RMKQPEGVMRQIVAQILLGQLNIDQAAERLKVNRKTVQRWMRKIEEEVEANQQTVAIDIEQPPPPLRPTRASKPKKKSPVDELRAKVLTLEEQLEEANFKALYYSTLVRIAKHELGVDIEKKSVTKPSGSC</sequence>
<evidence type="ECO:0008006" key="4">
    <source>
        <dbReference type="Google" id="ProtNLM"/>
    </source>
</evidence>
<accession>A0ABW6AWD1</accession>
<evidence type="ECO:0000313" key="3">
    <source>
        <dbReference type="Proteomes" id="UP001597512"/>
    </source>
</evidence>
<evidence type="ECO:0000256" key="1">
    <source>
        <dbReference type="SAM" id="MobiDB-lite"/>
    </source>
</evidence>
<dbReference type="EMBL" id="JBHUOM010000061">
    <property type="protein sequence ID" value="MFD2938359.1"/>
    <property type="molecule type" value="Genomic_DNA"/>
</dbReference>
<reference evidence="3" key="1">
    <citation type="journal article" date="2019" name="Int. J. Syst. Evol. Microbiol.">
        <title>The Global Catalogue of Microorganisms (GCM) 10K type strain sequencing project: providing services to taxonomists for standard genome sequencing and annotation.</title>
        <authorList>
            <consortium name="The Broad Institute Genomics Platform"/>
            <consortium name="The Broad Institute Genome Sequencing Center for Infectious Disease"/>
            <person name="Wu L."/>
            <person name="Ma J."/>
        </authorList>
    </citation>
    <scope>NUCLEOTIDE SEQUENCE [LARGE SCALE GENOMIC DNA]</scope>
    <source>
        <strain evidence="3">KCTC 52490</strain>
    </source>
</reference>
<gene>
    <name evidence="2" type="ORF">ACFS25_31645</name>
</gene>
<comment type="caution">
    <text evidence="2">The sequence shown here is derived from an EMBL/GenBank/DDBJ whole genome shotgun (WGS) entry which is preliminary data.</text>
</comment>
<evidence type="ECO:0000313" key="2">
    <source>
        <dbReference type="EMBL" id="MFD2938359.1"/>
    </source>
</evidence>
<keyword evidence="3" id="KW-1185">Reference proteome</keyword>
<proteinExistence type="predicted"/>
<protein>
    <recommendedName>
        <fullName evidence="4">Helix-turn-helix domain-containing protein</fullName>
    </recommendedName>
</protein>